<keyword evidence="2" id="KW-0472">Membrane</keyword>
<evidence type="ECO:0000313" key="4">
    <source>
        <dbReference type="EMBL" id="CAD9715100.1"/>
    </source>
</evidence>
<dbReference type="Pfam" id="PF13649">
    <property type="entry name" value="Methyltransf_25"/>
    <property type="match status" value="1"/>
</dbReference>
<dbReference type="AlphaFoldDB" id="A0A5B8MJT4"/>
<evidence type="ECO:0000259" key="3">
    <source>
        <dbReference type="Pfam" id="PF13649"/>
    </source>
</evidence>
<dbReference type="InterPro" id="IPR029063">
    <property type="entry name" value="SAM-dependent_MTases_sf"/>
</dbReference>
<proteinExistence type="predicted"/>
<feature type="domain" description="Methyltransferase" evidence="3">
    <location>
        <begin position="150"/>
        <end position="245"/>
    </location>
</feature>
<keyword evidence="2" id="KW-1133">Transmembrane helix</keyword>
<gene>
    <name evidence="5" type="ORF">A3770_04p31870</name>
    <name evidence="4" type="ORF">CPRI1469_LOCUS3954</name>
</gene>
<feature type="region of interest" description="Disordered" evidence="1">
    <location>
        <begin position="1"/>
        <end position="49"/>
    </location>
</feature>
<evidence type="ECO:0000256" key="2">
    <source>
        <dbReference type="SAM" id="Phobius"/>
    </source>
</evidence>
<dbReference type="OrthoDB" id="10253390at2759"/>
<dbReference type="EMBL" id="HBHL01006149">
    <property type="protein sequence ID" value="CAD9715100.1"/>
    <property type="molecule type" value="Transcribed_RNA"/>
</dbReference>
<dbReference type="CDD" id="cd02440">
    <property type="entry name" value="AdoMet_MTases"/>
    <property type="match status" value="1"/>
</dbReference>
<feature type="transmembrane region" description="Helical" evidence="2">
    <location>
        <begin position="510"/>
        <end position="531"/>
    </location>
</feature>
<keyword evidence="2" id="KW-0812">Transmembrane</keyword>
<evidence type="ECO:0000256" key="1">
    <source>
        <dbReference type="SAM" id="MobiDB-lite"/>
    </source>
</evidence>
<accession>A0A5B8MJT4</accession>
<keyword evidence="6" id="KW-1185">Reference proteome</keyword>
<feature type="compositionally biased region" description="Basic and acidic residues" evidence="1">
    <location>
        <begin position="1"/>
        <end position="10"/>
    </location>
</feature>
<dbReference type="PANTHER" id="PTHR47473">
    <property type="entry name" value="BTA1P"/>
    <property type="match status" value="1"/>
</dbReference>
<dbReference type="Proteomes" id="UP000316726">
    <property type="component" value="Chromosome 4"/>
</dbReference>
<dbReference type="InterPro" id="IPR041698">
    <property type="entry name" value="Methyltransf_25"/>
</dbReference>
<dbReference type="Pfam" id="PF11899">
    <property type="entry name" value="DUF3419"/>
    <property type="match status" value="1"/>
</dbReference>
<feature type="compositionally biased region" description="Basic residues" evidence="1">
    <location>
        <begin position="13"/>
        <end position="37"/>
    </location>
</feature>
<dbReference type="Gene3D" id="3.40.50.150">
    <property type="entry name" value="Vaccinia Virus protein VP39"/>
    <property type="match status" value="1"/>
</dbReference>
<dbReference type="InterPro" id="IPR021829">
    <property type="entry name" value="DUF3419"/>
</dbReference>
<protein>
    <submittedName>
        <fullName evidence="5">DUF3419 domain-containing protein</fullName>
    </submittedName>
</protein>
<evidence type="ECO:0000313" key="6">
    <source>
        <dbReference type="Proteomes" id="UP000316726"/>
    </source>
</evidence>
<evidence type="ECO:0000313" key="5">
    <source>
        <dbReference type="EMBL" id="QDZ20669.1"/>
    </source>
</evidence>
<dbReference type="STRING" id="1764295.A0A5B8MJT4"/>
<dbReference type="PANTHER" id="PTHR47473:SF1">
    <property type="entry name" value="METHYLTRANSFERASE DOMAIN-CONTAINING PROTEIN"/>
    <property type="match status" value="1"/>
</dbReference>
<organism evidence="5 6">
    <name type="scientific">Chloropicon primus</name>
    <dbReference type="NCBI Taxonomy" id="1764295"/>
    <lineage>
        <taxon>Eukaryota</taxon>
        <taxon>Viridiplantae</taxon>
        <taxon>Chlorophyta</taxon>
        <taxon>Chloropicophyceae</taxon>
        <taxon>Chloropicales</taxon>
        <taxon>Chloropicaceae</taxon>
        <taxon>Chloropicon</taxon>
    </lineage>
</organism>
<reference evidence="4" key="2">
    <citation type="submission" date="2021-01" db="EMBL/GenBank/DDBJ databases">
        <authorList>
            <person name="Corre E."/>
            <person name="Pelletier E."/>
            <person name="Niang G."/>
            <person name="Scheremetjew M."/>
            <person name="Finn R."/>
            <person name="Kale V."/>
            <person name="Holt S."/>
            <person name="Cochrane G."/>
            <person name="Meng A."/>
            <person name="Brown T."/>
            <person name="Cohen L."/>
        </authorList>
    </citation>
    <scope>NUCLEOTIDE SEQUENCE</scope>
    <source>
        <strain evidence="4">CCMP1205</strain>
    </source>
</reference>
<dbReference type="EMBL" id="CP031037">
    <property type="protein sequence ID" value="QDZ20669.1"/>
    <property type="molecule type" value="Genomic_DNA"/>
</dbReference>
<reference evidence="5 6" key="1">
    <citation type="submission" date="2018-07" db="EMBL/GenBank/DDBJ databases">
        <title>The complete nuclear genome of the prasinophyte Chloropicon primus (CCMP1205).</title>
        <authorList>
            <person name="Pombert J.-F."/>
            <person name="Otis C."/>
            <person name="Turmel M."/>
            <person name="Lemieux C."/>
        </authorList>
    </citation>
    <scope>NUCLEOTIDE SEQUENCE [LARGE SCALE GENOMIC DNA]</scope>
    <source>
        <strain evidence="5 6">CCMP1205</strain>
    </source>
</reference>
<dbReference type="SUPFAM" id="SSF53335">
    <property type="entry name" value="S-adenosyl-L-methionine-dependent methyltransferases"/>
    <property type="match status" value="1"/>
</dbReference>
<name>A0A5B8MJT4_9CHLO</name>
<sequence>MSFEETKEYGGTKVHHRRGGKKASSHSQKLHHHSSSNKAEKKKFGNIRRLKRTVSRKSIQLLNNGKRLREDLAPWMKTIWVKLRLNTRRSMPDHKSYLENVYAPQAKVYDRMRAQGFLWGRKPMLAACAERLTDNYESRRQSRLGELVWVDLGGGTAENVSLMSKYIPLKCFKAIYVVDLCSSLCDIARQKVKENGWDNVHVVEKDACSFDPKEAEADLVTFSYSLSMMRDPFTVIDKMFSYLNPEMGVVGVADFYVSSKFDFPHRQMSYFNRFLWKSIFDIDNVDLGPERRQYLDHRLVRVFEYNSSGTIPYIPFIKAPYYTWVGVPPTDVNVEKAEAEAKRSRPMSFPPTFIYSVNWEDPIVDKPILNIGPEDVVLTLTSGGCNTLHLAAHGAKHVASVDLNPAQSALCELKVQAIKRLEYEDVWKMFGEGKHENIGEIFESKLAPWLSQGSLNFWSKKLHYFKDGLYYHGAMGKVLLAVYWMQVIFGFRKKILKFTTAKTIEEQRDIWTSFWFVKVFLYMPALVFSFIQHILTLLVLNKVVCWLGLGVPPKQYNLIGSDGRGMCEYAGATLHGAAMQTLMSNDNYFYRVCMTGSFTKESCPEYLTESCFKKLKDGLVNNISVHTDYFGSVLALRKYTKVVLMDHVDWLNDQLVEELAANLQKQVVSGGRIIWRSASLNPPYVKVFSAHGFDCHCVHRITDKEYNGCIDRVNMYASFWYADRK</sequence>
<feature type="transmembrane region" description="Helical" evidence="2">
    <location>
        <begin position="469"/>
        <end position="489"/>
    </location>
</feature>